<proteinExistence type="predicted"/>
<keyword evidence="2" id="KW-1185">Reference proteome</keyword>
<dbReference type="RefSeq" id="WP_120006274.1">
    <property type="nucleotide sequence ID" value="NZ_JALBUU010000004.1"/>
</dbReference>
<protein>
    <submittedName>
        <fullName evidence="1">2'-5' RNA ligase family protein</fullName>
    </submittedName>
</protein>
<gene>
    <name evidence="1" type="ORF">MON41_12090</name>
</gene>
<dbReference type="Gene3D" id="3.90.1140.10">
    <property type="entry name" value="Cyclic phosphodiesterase"/>
    <property type="match status" value="1"/>
</dbReference>
<organism evidence="1 2">
    <name type="scientific">Teichococcus vastitatis</name>
    <dbReference type="NCBI Taxonomy" id="2307076"/>
    <lineage>
        <taxon>Bacteria</taxon>
        <taxon>Pseudomonadati</taxon>
        <taxon>Pseudomonadota</taxon>
        <taxon>Alphaproteobacteria</taxon>
        <taxon>Acetobacterales</taxon>
        <taxon>Roseomonadaceae</taxon>
        <taxon>Roseomonas</taxon>
    </lineage>
</organism>
<dbReference type="EMBL" id="JALBUU010000004">
    <property type="protein sequence ID" value="MCI0754497.1"/>
    <property type="molecule type" value="Genomic_DNA"/>
</dbReference>
<dbReference type="Pfam" id="PF13563">
    <property type="entry name" value="2_5_RNA_ligase2"/>
    <property type="match status" value="1"/>
</dbReference>
<keyword evidence="1" id="KW-0436">Ligase</keyword>
<sequence>MTAPLILTLGFDAASFARLDALRRAHFPPERNLIPAHLTLFHALPGAEAPAIAATLAVCAAAAPPPGLRFAGLRSLGRGVALQAESPALLGLRAGLARQWSGWLSAQDRQGFRPHVTVQNKVDPPAARDLLDRLSAGFTPWDARGEALLLWHYRGGPWEEAGRFPFSG</sequence>
<dbReference type="SUPFAM" id="SSF55144">
    <property type="entry name" value="LigT-like"/>
    <property type="match status" value="1"/>
</dbReference>
<comment type="caution">
    <text evidence="1">The sequence shown here is derived from an EMBL/GenBank/DDBJ whole genome shotgun (WGS) entry which is preliminary data.</text>
</comment>
<accession>A0ABS9W5C8</accession>
<dbReference type="GO" id="GO:0016874">
    <property type="term" value="F:ligase activity"/>
    <property type="evidence" value="ECO:0007669"/>
    <property type="project" value="UniProtKB-KW"/>
</dbReference>
<dbReference type="Proteomes" id="UP001201985">
    <property type="component" value="Unassembled WGS sequence"/>
</dbReference>
<name>A0ABS9W5C8_9PROT</name>
<reference evidence="1 2" key="1">
    <citation type="submission" date="2022-03" db="EMBL/GenBank/DDBJ databases">
        <title>Complete genome analysis of Roseomonas KG 17.1 : a prolific producer of plant growth promoters.</title>
        <authorList>
            <person name="Saadouli I."/>
            <person name="Najjari A."/>
            <person name="Mosbah A."/>
            <person name="Ouzari H.I."/>
        </authorList>
    </citation>
    <scope>NUCLEOTIDE SEQUENCE [LARGE SCALE GENOMIC DNA]</scope>
    <source>
        <strain evidence="1 2">KG17-1</strain>
    </source>
</reference>
<evidence type="ECO:0000313" key="2">
    <source>
        <dbReference type="Proteomes" id="UP001201985"/>
    </source>
</evidence>
<dbReference type="InterPro" id="IPR009097">
    <property type="entry name" value="Cyclic_Pdiesterase"/>
</dbReference>
<evidence type="ECO:0000313" key="1">
    <source>
        <dbReference type="EMBL" id="MCI0754497.1"/>
    </source>
</evidence>